<comment type="caution">
    <text evidence="2">The sequence shown here is derived from an EMBL/GenBank/DDBJ whole genome shotgun (WGS) entry which is preliminary data.</text>
</comment>
<gene>
    <name evidence="2" type="ORF">FEK35_23830</name>
</gene>
<dbReference type="EMBL" id="VBUU01000030">
    <property type="protein sequence ID" value="TLG01730.1"/>
    <property type="molecule type" value="Genomic_DNA"/>
</dbReference>
<evidence type="ECO:0000256" key="1">
    <source>
        <dbReference type="SAM" id="MobiDB-lite"/>
    </source>
</evidence>
<dbReference type="OrthoDB" id="4525272at2"/>
<proteinExistence type="predicted"/>
<dbReference type="Proteomes" id="UP000308349">
    <property type="component" value="Unassembled WGS sequence"/>
</dbReference>
<reference evidence="2 3" key="1">
    <citation type="submission" date="2019-05" db="EMBL/GenBank/DDBJ databases">
        <title>Genomes sequences of two Nocardia cyriacigeorgica environmental isolates, type strains Nocardia asteroides ATCC 19247 and Nocardia cyriacigeorgica DSM 44484.</title>
        <authorList>
            <person name="Vautrin F."/>
            <person name="Bergeron E."/>
            <person name="Dubost A."/>
            <person name="Abrouk D."/>
            <person name="Rodriguez Nava V."/>
            <person name="Pujic P."/>
        </authorList>
    </citation>
    <scope>NUCLEOTIDE SEQUENCE [LARGE SCALE GENOMIC DNA]</scope>
    <source>
        <strain evidence="2 3">EML 1456</strain>
    </source>
</reference>
<evidence type="ECO:0000313" key="2">
    <source>
        <dbReference type="EMBL" id="TLG01730.1"/>
    </source>
</evidence>
<sequence>MSEPWPSVEDWLGQLLRSIHMLSAQRTRLVATPVVPVGDQELDEEQQTTHTEAVNAVEGLLEQTEQTALSAGVPAGWIADMRELGARGARPAPALESGSPVSVVPVRDAVSHQFYVEMLSVDLWHLERMAGLAAARADRLATGRWSISTDPDAEGRFAEAMARRWERVNALARAAELTDSEAETLWGAGADGIRHFHAGAVSTWTEATLVQAWSDYADSTPDLAIPPYVPVAPGAGAQASTPTAPTPQQMIAAASAALRSSFIDNAITAATHDHAEIAPEASAENWDISTDVGPDQVNYDSGPGP</sequence>
<protein>
    <submittedName>
        <fullName evidence="2">Uncharacterized protein</fullName>
    </submittedName>
</protein>
<organism evidence="2 3">
    <name type="scientific">Nocardia cyriacigeorgica</name>
    <dbReference type="NCBI Taxonomy" id="135487"/>
    <lineage>
        <taxon>Bacteria</taxon>
        <taxon>Bacillati</taxon>
        <taxon>Actinomycetota</taxon>
        <taxon>Actinomycetes</taxon>
        <taxon>Mycobacteriales</taxon>
        <taxon>Nocardiaceae</taxon>
        <taxon>Nocardia</taxon>
    </lineage>
</organism>
<evidence type="ECO:0000313" key="3">
    <source>
        <dbReference type="Proteomes" id="UP000308349"/>
    </source>
</evidence>
<accession>A0A5R8P8A4</accession>
<dbReference type="AlphaFoldDB" id="A0A5R8P8A4"/>
<name>A0A5R8P8A4_9NOCA</name>
<dbReference type="RefSeq" id="WP_138458086.1">
    <property type="nucleotide sequence ID" value="NZ_VBUU01000030.1"/>
</dbReference>
<feature type="region of interest" description="Disordered" evidence="1">
    <location>
        <begin position="282"/>
        <end position="305"/>
    </location>
</feature>